<keyword evidence="1" id="KW-0343">GTPase activation</keyword>
<dbReference type="Gene3D" id="2.30.29.230">
    <property type="match status" value="1"/>
</dbReference>
<dbReference type="PANTHER" id="PTHR22957">
    <property type="entry name" value="TBC1 DOMAIN FAMILY MEMBER GTPASE-ACTIVATING PROTEIN"/>
    <property type="match status" value="1"/>
</dbReference>
<protein>
    <submittedName>
        <fullName evidence="5">Rab-GAP TBC domain-containing protein</fullName>
    </submittedName>
</protein>
<dbReference type="SUPFAM" id="SSF47923">
    <property type="entry name" value="Ypt/Rab-GAP domain of gyp1p"/>
    <property type="match status" value="2"/>
</dbReference>
<dbReference type="PROSITE" id="PS50086">
    <property type="entry name" value="TBC_RABGAP"/>
    <property type="match status" value="1"/>
</dbReference>
<keyword evidence="4" id="KW-1185">Reference proteome</keyword>
<dbReference type="InterPro" id="IPR035969">
    <property type="entry name" value="Rab-GAP_TBC_sf"/>
</dbReference>
<dbReference type="Gene3D" id="1.10.472.80">
    <property type="entry name" value="Ypt/Rab-GAP domain of gyp1p, domain 3"/>
    <property type="match status" value="1"/>
</dbReference>
<dbReference type="InterPro" id="IPR000195">
    <property type="entry name" value="Rab-GAP-TBC_dom"/>
</dbReference>
<feature type="domain" description="Rab-GAP TBC" evidence="3">
    <location>
        <begin position="454"/>
        <end position="667"/>
    </location>
</feature>
<evidence type="ECO:0000256" key="2">
    <source>
        <dbReference type="SAM" id="MobiDB-lite"/>
    </source>
</evidence>
<dbReference type="Proteomes" id="UP000887540">
    <property type="component" value="Unplaced"/>
</dbReference>
<dbReference type="GO" id="GO:0005769">
    <property type="term" value="C:early endosome"/>
    <property type="evidence" value="ECO:0007669"/>
    <property type="project" value="TreeGrafter"/>
</dbReference>
<dbReference type="SMART" id="SM00164">
    <property type="entry name" value="TBC"/>
    <property type="match status" value="1"/>
</dbReference>
<proteinExistence type="predicted"/>
<accession>A0A914EL90</accession>
<feature type="region of interest" description="Disordered" evidence="2">
    <location>
        <begin position="223"/>
        <end position="266"/>
    </location>
</feature>
<feature type="compositionally biased region" description="Polar residues" evidence="2">
    <location>
        <begin position="117"/>
        <end position="131"/>
    </location>
</feature>
<evidence type="ECO:0000313" key="5">
    <source>
        <dbReference type="WBParaSite" id="ACRNAN_scaffold927.g21468.t1"/>
    </source>
</evidence>
<dbReference type="GO" id="GO:0005096">
    <property type="term" value="F:GTPase activator activity"/>
    <property type="evidence" value="ECO:0007669"/>
    <property type="project" value="UniProtKB-KW"/>
</dbReference>
<evidence type="ECO:0000313" key="4">
    <source>
        <dbReference type="Proteomes" id="UP000887540"/>
    </source>
</evidence>
<dbReference type="FunFam" id="1.10.472.80:FF:000020">
    <property type="entry name" value="TBC1 domain family, member 16"/>
    <property type="match status" value="1"/>
</dbReference>
<organism evidence="4 5">
    <name type="scientific">Acrobeloides nanus</name>
    <dbReference type="NCBI Taxonomy" id="290746"/>
    <lineage>
        <taxon>Eukaryota</taxon>
        <taxon>Metazoa</taxon>
        <taxon>Ecdysozoa</taxon>
        <taxon>Nematoda</taxon>
        <taxon>Chromadorea</taxon>
        <taxon>Rhabditida</taxon>
        <taxon>Tylenchina</taxon>
        <taxon>Cephalobomorpha</taxon>
        <taxon>Cephaloboidea</taxon>
        <taxon>Cephalobidae</taxon>
        <taxon>Acrobeloides</taxon>
    </lineage>
</organism>
<dbReference type="WBParaSite" id="ACRNAN_scaffold927.g21468.t1">
    <property type="protein sequence ID" value="ACRNAN_scaffold927.g21468.t1"/>
    <property type="gene ID" value="ACRNAN_scaffold927.g21468"/>
</dbReference>
<sequence>MAPARMSIIFSTRKALMSSTISDLVRKAHGAIAHLRGANNLFFGKDGEIVYSKNNVCVHERPNNTEEIDDEDNAIHTPGYLTVHVLTDEQTGVSLVLQWLPNTTLEKNPASIRCISPRSQNRDQNATSRSTENSKGETDDENEESSCTTLPSGDDYSHASTEICAEMNDDIIIVTNSDRPQSLSTKMNNYLSSQGAGGLGVPDINIIPNTPVDPRMLTEDEIDRKDVISESSSGATSGADEYSDKEDLVQSSSCDESDEETRRRKSISIENYRRNFQNIMSNTTPEQFAKEHNLILDSGGKEGDETSMMLAMAKERVIFQQRPSNASLFSVNLGKMRSMRIFYSNVECTSGQLVIASPDSQYKILHFHHGGLDKLGQLFEQWNAIKSRSVKEDSPSPFPDKHLLICHPELNRSELDPEDGLYDRLSWELWRSYKNQDGSIDDSFTIRKTVYFASMDPSLRKEVWPFLLRVYPWSSTFEQRETRRNDLFLEYQRIKKRRLKKANSSNMKEMFAAIESMVVKDVVRTDRKNPFYAGDDNPNIEIMRDILLNYAFMNPEINYIQGMSDLLAPLLSTLQNEADTYWCFVGLIQQTLFCSAPTEENNMMDVNLGYLRELLKLLNPKFYKYLALLGGDALQLMFVHRWILLCFKREFPDIDALHIWEACWARYRTSYFHLFVCVAITSIYGQDLIEQNLPHDEILLYFASLAMHMDAKVVLKKARGLLYQFYRLERIPCTLAGLCVHDAASEQWSSHVPPQTFECVKIHGNNEPCPFANID</sequence>
<feature type="region of interest" description="Disordered" evidence="2">
    <location>
        <begin position="110"/>
        <end position="156"/>
    </location>
</feature>
<evidence type="ECO:0000259" key="3">
    <source>
        <dbReference type="PROSITE" id="PS50086"/>
    </source>
</evidence>
<dbReference type="Gene3D" id="1.10.8.270">
    <property type="entry name" value="putative rabgap domain of human tbc1 domain family member 14 like domains"/>
    <property type="match status" value="1"/>
</dbReference>
<evidence type="ECO:0000256" key="1">
    <source>
        <dbReference type="ARBA" id="ARBA00022468"/>
    </source>
</evidence>
<dbReference type="PANTHER" id="PTHR22957:SF547">
    <property type="entry name" value="TBC1 DOMAIN FAMILY MEMBER 16"/>
    <property type="match status" value="1"/>
</dbReference>
<reference evidence="5" key="1">
    <citation type="submission" date="2022-11" db="UniProtKB">
        <authorList>
            <consortium name="WormBaseParasite"/>
        </authorList>
    </citation>
    <scope>IDENTIFICATION</scope>
</reference>
<dbReference type="AlphaFoldDB" id="A0A914EL90"/>
<dbReference type="Pfam" id="PF00566">
    <property type="entry name" value="RabGAP-TBC"/>
    <property type="match status" value="1"/>
</dbReference>
<name>A0A914EL90_9BILA</name>